<protein>
    <submittedName>
        <fullName evidence="5">Histidine N-alpha-methyltransferase</fullName>
        <ecNumber evidence="5">2.1.1.44</ecNumber>
    </submittedName>
</protein>
<evidence type="ECO:0000259" key="4">
    <source>
        <dbReference type="Pfam" id="PF10017"/>
    </source>
</evidence>
<dbReference type="InterPro" id="IPR051128">
    <property type="entry name" value="EgtD_Methyltrsf_superfamily"/>
</dbReference>
<dbReference type="Gene3D" id="3.40.50.150">
    <property type="entry name" value="Vaccinia Virus protein VP39"/>
    <property type="match status" value="1"/>
</dbReference>
<dbReference type="PANTHER" id="PTHR43397">
    <property type="entry name" value="ERGOTHIONEINE BIOSYNTHESIS PROTEIN 1"/>
    <property type="match status" value="1"/>
</dbReference>
<dbReference type="RefSeq" id="WP_110984326.1">
    <property type="nucleotide sequence ID" value="NZ_CAWNWM010000001.1"/>
</dbReference>
<dbReference type="Pfam" id="PF10017">
    <property type="entry name" value="Methyltransf_33"/>
    <property type="match status" value="1"/>
</dbReference>
<dbReference type="GO" id="GO:0052706">
    <property type="term" value="F:L-histidine N(alpha)-methyltransferase activity"/>
    <property type="evidence" value="ECO:0007669"/>
    <property type="project" value="UniProtKB-EC"/>
</dbReference>
<keyword evidence="2 5" id="KW-0808">Transferase</keyword>
<name>A0A2W1JPG7_9CYAN</name>
<reference evidence="5 6" key="1">
    <citation type="journal article" date="2018" name="Sci. Rep.">
        <title>A novel species of the marine cyanobacterium Acaryochloris with a unique pigment content and lifestyle.</title>
        <authorList>
            <person name="Partensky F."/>
            <person name="Six C."/>
            <person name="Ratin M."/>
            <person name="Garczarek L."/>
            <person name="Vaulot D."/>
            <person name="Probert I."/>
            <person name="Calteau A."/>
            <person name="Gourvil P."/>
            <person name="Marie D."/>
            <person name="Grebert T."/>
            <person name="Bouchier C."/>
            <person name="Le Panse S."/>
            <person name="Gachenot M."/>
            <person name="Rodriguez F."/>
            <person name="Garrido J.L."/>
        </authorList>
    </citation>
    <scope>NUCLEOTIDE SEQUENCE [LARGE SCALE GENOMIC DNA]</scope>
    <source>
        <strain evidence="5 6">RCC1774</strain>
    </source>
</reference>
<evidence type="ECO:0000256" key="1">
    <source>
        <dbReference type="ARBA" id="ARBA00022603"/>
    </source>
</evidence>
<dbReference type="PIRSF" id="PIRSF018005">
    <property type="entry name" value="UCP018005"/>
    <property type="match status" value="1"/>
</dbReference>
<keyword evidence="1 5" id="KW-0489">Methyltransferase</keyword>
<evidence type="ECO:0000313" key="6">
    <source>
        <dbReference type="Proteomes" id="UP000248857"/>
    </source>
</evidence>
<dbReference type="InterPro" id="IPR029063">
    <property type="entry name" value="SAM-dependent_MTases_sf"/>
</dbReference>
<feature type="compositionally biased region" description="Polar residues" evidence="3">
    <location>
        <begin position="1"/>
        <end position="17"/>
    </location>
</feature>
<gene>
    <name evidence="5" type="primary">egtD_1</name>
    <name evidence="5" type="ORF">C1752_00350</name>
</gene>
<comment type="caution">
    <text evidence="5">The sequence shown here is derived from an EMBL/GenBank/DDBJ whole genome shotgun (WGS) entry which is preliminary data.</text>
</comment>
<dbReference type="Proteomes" id="UP000248857">
    <property type="component" value="Unassembled WGS sequence"/>
</dbReference>
<dbReference type="EMBL" id="PQWO01000001">
    <property type="protein sequence ID" value="PZD75136.1"/>
    <property type="molecule type" value="Genomic_DNA"/>
</dbReference>
<dbReference type="NCBIfam" id="TIGR03438">
    <property type="entry name" value="egtD_ergothio"/>
    <property type="match status" value="1"/>
</dbReference>
<dbReference type="OrthoDB" id="5289726at2"/>
<evidence type="ECO:0000256" key="3">
    <source>
        <dbReference type="SAM" id="MobiDB-lite"/>
    </source>
</evidence>
<evidence type="ECO:0000313" key="5">
    <source>
        <dbReference type="EMBL" id="PZD75136.1"/>
    </source>
</evidence>
<dbReference type="InterPro" id="IPR035094">
    <property type="entry name" value="EgtD"/>
</dbReference>
<sequence>MSTPQPASGSQLTSSTAPIPDFDSRLSLQQLKSINPTDVADGADVLTGLAQQTTKTLPPKYFYDDRGSALFEQICALPEYYVTRTETHILQKAATQISEITGPCELVELGSGSSTKTRILLDAYRNLSSPNDAPNTLSYLPIDVSGGILKESAIDLLKQYPSLQVRGLIGTYEQGLQNLPPAITPHRLICFLGSTLGNLSPAECQQFFDQVRGALQPGDYFLLGIDLQKSAKVLEAAYNDSQGITAAFNLNMLRHLNWRFQANFDLDQFQHYAFYNEQQQQIEMHLRSLRDQTVELAALDFSVSLMAGETIRTEISRKFDLAQLPNLLEPKPGAKWLKSVQTWTDSQGWFGLALCQAALE</sequence>
<dbReference type="SUPFAM" id="SSF53335">
    <property type="entry name" value="S-adenosyl-L-methionine-dependent methyltransferases"/>
    <property type="match status" value="1"/>
</dbReference>
<proteinExistence type="predicted"/>
<dbReference type="InterPro" id="IPR017804">
    <property type="entry name" value="MeTrfase_EgtD-like"/>
</dbReference>
<dbReference type="GO" id="GO:0032259">
    <property type="term" value="P:methylation"/>
    <property type="evidence" value="ECO:0007669"/>
    <property type="project" value="UniProtKB-KW"/>
</dbReference>
<evidence type="ECO:0000256" key="2">
    <source>
        <dbReference type="ARBA" id="ARBA00022679"/>
    </source>
</evidence>
<feature type="domain" description="Histidine-specific methyltransferase SAM-dependent" evidence="4">
    <location>
        <begin position="43"/>
        <end position="356"/>
    </location>
</feature>
<dbReference type="PANTHER" id="PTHR43397:SF1">
    <property type="entry name" value="ERGOTHIONEINE BIOSYNTHESIS PROTEIN 1"/>
    <property type="match status" value="1"/>
</dbReference>
<dbReference type="InterPro" id="IPR019257">
    <property type="entry name" value="MeTrfase_dom"/>
</dbReference>
<feature type="region of interest" description="Disordered" evidence="3">
    <location>
        <begin position="1"/>
        <end position="21"/>
    </location>
</feature>
<dbReference type="AlphaFoldDB" id="A0A2W1JPG7"/>
<organism evidence="5 6">
    <name type="scientific">Acaryochloris thomasi RCC1774</name>
    <dbReference type="NCBI Taxonomy" id="1764569"/>
    <lineage>
        <taxon>Bacteria</taxon>
        <taxon>Bacillati</taxon>
        <taxon>Cyanobacteriota</taxon>
        <taxon>Cyanophyceae</taxon>
        <taxon>Acaryochloridales</taxon>
        <taxon>Acaryochloridaceae</taxon>
        <taxon>Acaryochloris</taxon>
        <taxon>Acaryochloris thomasi</taxon>
    </lineage>
</organism>
<accession>A0A2W1JPG7</accession>
<keyword evidence="6" id="KW-1185">Reference proteome</keyword>
<dbReference type="EC" id="2.1.1.44" evidence="5"/>